<dbReference type="OrthoDB" id="3800892at2759"/>
<evidence type="ECO:0000313" key="2">
    <source>
        <dbReference type="EMBL" id="QRC91403.1"/>
    </source>
</evidence>
<feature type="compositionally biased region" description="Basic and acidic residues" evidence="1">
    <location>
        <begin position="324"/>
        <end position="343"/>
    </location>
</feature>
<feature type="region of interest" description="Disordered" evidence="1">
    <location>
        <begin position="89"/>
        <end position="135"/>
    </location>
</feature>
<proteinExistence type="predicted"/>
<reference evidence="3" key="1">
    <citation type="journal article" date="2021" name="BMC Genomics">
        <title>Chromosome-level genome assembly and manually-curated proteome of model necrotroph Parastagonospora nodorum Sn15 reveals a genome-wide trove of candidate effector homologs, and redundancy of virulence-related functions within an accessory chromosome.</title>
        <authorList>
            <person name="Bertazzoni S."/>
            <person name="Jones D.A.B."/>
            <person name="Phan H.T."/>
            <person name="Tan K.-C."/>
            <person name="Hane J.K."/>
        </authorList>
    </citation>
    <scope>NUCLEOTIDE SEQUENCE [LARGE SCALE GENOMIC DNA]</scope>
    <source>
        <strain evidence="3">SN15 / ATCC MYA-4574 / FGSC 10173)</strain>
    </source>
</reference>
<dbReference type="EMBL" id="CP069023">
    <property type="protein sequence ID" value="QRC91403.1"/>
    <property type="molecule type" value="Genomic_DNA"/>
</dbReference>
<dbReference type="Proteomes" id="UP000663193">
    <property type="component" value="Chromosome 1"/>
</dbReference>
<feature type="compositionally biased region" description="Polar residues" evidence="1">
    <location>
        <begin position="300"/>
        <end position="323"/>
    </location>
</feature>
<accession>A0A7U2EQV7</accession>
<dbReference type="AlphaFoldDB" id="A0A7U2EQV7"/>
<protein>
    <submittedName>
        <fullName evidence="2">Uncharacterized protein</fullName>
    </submittedName>
</protein>
<name>A0A7U2EQV7_PHANO</name>
<feature type="compositionally biased region" description="Polar residues" evidence="1">
    <location>
        <begin position="114"/>
        <end position="128"/>
    </location>
</feature>
<evidence type="ECO:0000313" key="3">
    <source>
        <dbReference type="Proteomes" id="UP000663193"/>
    </source>
</evidence>
<organism evidence="2 3">
    <name type="scientific">Phaeosphaeria nodorum (strain SN15 / ATCC MYA-4574 / FGSC 10173)</name>
    <name type="common">Glume blotch fungus</name>
    <name type="synonym">Parastagonospora nodorum</name>
    <dbReference type="NCBI Taxonomy" id="321614"/>
    <lineage>
        <taxon>Eukaryota</taxon>
        <taxon>Fungi</taxon>
        <taxon>Dikarya</taxon>
        <taxon>Ascomycota</taxon>
        <taxon>Pezizomycotina</taxon>
        <taxon>Dothideomycetes</taxon>
        <taxon>Pleosporomycetidae</taxon>
        <taxon>Pleosporales</taxon>
        <taxon>Pleosporineae</taxon>
        <taxon>Phaeosphaeriaceae</taxon>
        <taxon>Parastagonospora</taxon>
    </lineage>
</organism>
<evidence type="ECO:0000256" key="1">
    <source>
        <dbReference type="SAM" id="MobiDB-lite"/>
    </source>
</evidence>
<feature type="compositionally biased region" description="Basic and acidic residues" evidence="1">
    <location>
        <begin position="99"/>
        <end position="112"/>
    </location>
</feature>
<keyword evidence="3" id="KW-1185">Reference proteome</keyword>
<gene>
    <name evidence="2" type="ORF">JI435_009080</name>
</gene>
<feature type="region of interest" description="Disordered" evidence="1">
    <location>
        <begin position="164"/>
        <end position="187"/>
    </location>
</feature>
<feature type="region of interest" description="Disordered" evidence="1">
    <location>
        <begin position="214"/>
        <end position="343"/>
    </location>
</feature>
<feature type="compositionally biased region" description="Polar residues" evidence="1">
    <location>
        <begin position="241"/>
        <end position="251"/>
    </location>
</feature>
<sequence length="513" mass="56426">MAVDPKSIKCKACSKDLATVTDSGLIPTLDDTVSEGCETCQQFRPLFDAMEAANTEYRSFRDRRDNYRPKQDALLEVRRTHIDFNNWLSGVESSPGHLQTKEVNEPQGEKRPRSLSQSSETSAQPTIKSSRHDLNKDARHVRKRFRFAGEVEFREDYRPSQNYARSDETYIPGRYAPPEDGEHLDTSGSAKTFLRFTGMKKVGKEWVDVWNNEEGSESKKGGKRSFSTRNEPDANAAAAAVSSTTGEDTTQLDAAPMDARARRLARRTQPRQNVAMERWTGTPSGSKPVLTEELFEPTEIVSTTSFDTAARVRSSTESSQRTNGESHDTARPENRYSEKGTPLHEHVLEEMPSREGGDGNNETDNVSAKARQNIGESQHEHDLITPLDGASTAHQETHAFKEPMDTQSGIPKKVHVGDFSTGSNAGDMSGSHDRPAARMRVGPYNDSTERHNGAITSSHSVHSTEAHPVGCAEGHAQHLAAGIPTGTRNAGTNAAGEMLVIASRAGKEIQLRK</sequence>
<dbReference type="VEuPathDB" id="FungiDB:JI435_009080"/>